<dbReference type="SMART" id="SM00382">
    <property type="entry name" value="AAA"/>
    <property type="match status" value="1"/>
</dbReference>
<reference evidence="2" key="1">
    <citation type="journal article" date="2022" name="Microorganisms">
        <title>Antibiotic Susceptibility, Resistance Gene Determinants and Corresponding Genomic Regions in Lactobacillus amylovorus Isolates Derived from Wild Boars and Domestic Pigs.</title>
        <authorList>
            <person name="Moravkova M."/>
            <person name="Kostovova I."/>
            <person name="Kavanova K."/>
            <person name="Pechar R."/>
            <person name="Stanek S."/>
            <person name="Brychta A."/>
            <person name="Zeman M."/>
            <person name="Kubasova T."/>
        </authorList>
    </citation>
    <scope>NUCLEOTIDE SEQUENCE</scope>
    <source>
        <strain evidence="2">M490A</strain>
    </source>
</reference>
<gene>
    <name evidence="2" type="ORF">ODU72_05850</name>
</gene>
<dbReference type="InterPro" id="IPR027417">
    <property type="entry name" value="P-loop_NTPase"/>
</dbReference>
<accession>A0A9X3W6N9</accession>
<organism evidence="2 3">
    <name type="scientific">Lactobacillus amylovorus</name>
    <dbReference type="NCBI Taxonomy" id="1604"/>
    <lineage>
        <taxon>Bacteria</taxon>
        <taxon>Bacillati</taxon>
        <taxon>Bacillota</taxon>
        <taxon>Bacilli</taxon>
        <taxon>Lactobacillales</taxon>
        <taxon>Lactobacillaceae</taxon>
        <taxon>Lactobacillus</taxon>
    </lineage>
</organism>
<name>A0A9X3W6N9_LACAM</name>
<evidence type="ECO:0000313" key="2">
    <source>
        <dbReference type="EMBL" id="MDB6258197.1"/>
    </source>
</evidence>
<evidence type="ECO:0000259" key="1">
    <source>
        <dbReference type="SMART" id="SM00382"/>
    </source>
</evidence>
<dbReference type="AlphaFoldDB" id="A0A9X3W6N9"/>
<proteinExistence type="predicted"/>
<evidence type="ECO:0000313" key="3">
    <source>
        <dbReference type="Proteomes" id="UP001141981"/>
    </source>
</evidence>
<dbReference type="RefSeq" id="WP_089151040.1">
    <property type="nucleotide sequence ID" value="NZ_JAOTGY010000009.1"/>
</dbReference>
<dbReference type="Gene3D" id="3.40.50.300">
    <property type="entry name" value="P-loop containing nucleotide triphosphate hydrolases"/>
    <property type="match status" value="1"/>
</dbReference>
<feature type="domain" description="AAA+ ATPase" evidence="1">
    <location>
        <begin position="16"/>
        <end position="196"/>
    </location>
</feature>
<dbReference type="Proteomes" id="UP001141981">
    <property type="component" value="Unassembled WGS sequence"/>
</dbReference>
<protein>
    <recommendedName>
        <fullName evidence="1">AAA+ ATPase domain-containing protein</fullName>
    </recommendedName>
</protein>
<sequence>MKTSFNIGNVPINLRGQAGCEIVGRPGSGKSTLAAFIMLKAAQLGAYPVCCDTKRSDFFHLGKMLENQDSSNKGAASRVAATPNQVASLLRTLVNLMNSRYEAYNKFGKDWVDFNLRPIVLVLDEYSATISEAETFKSGKGSVSKEIEDYMKQLVYKSRQMGGIFTILSSQRLNSNVLDVNVNAEFSTRVAMENLDSISLKLAFPQCDADQIPYIDNVPGHGLIYSDAFTENNPIPFIAPDISQVNVPKVLSILDKRNKINSFAKEPYWPF</sequence>
<reference evidence="2" key="2">
    <citation type="submission" date="2022-10" db="EMBL/GenBank/DDBJ databases">
        <authorList>
            <person name="Kostovova I."/>
            <person name="Moravkova M."/>
            <person name="Pechar R."/>
        </authorList>
    </citation>
    <scope>NUCLEOTIDE SEQUENCE</scope>
    <source>
        <strain evidence="2">M490A</strain>
    </source>
</reference>
<dbReference type="EMBL" id="JAOTGY010000009">
    <property type="protein sequence ID" value="MDB6258197.1"/>
    <property type="molecule type" value="Genomic_DNA"/>
</dbReference>
<dbReference type="InterPro" id="IPR003593">
    <property type="entry name" value="AAA+_ATPase"/>
</dbReference>
<comment type="caution">
    <text evidence="2">The sequence shown here is derived from an EMBL/GenBank/DDBJ whole genome shotgun (WGS) entry which is preliminary data.</text>
</comment>
<dbReference type="SUPFAM" id="SSF52540">
    <property type="entry name" value="P-loop containing nucleoside triphosphate hydrolases"/>
    <property type="match status" value="1"/>
</dbReference>